<dbReference type="RefSeq" id="WP_340602628.1">
    <property type="nucleotide sequence ID" value="NZ_JBBMXV010000001.1"/>
</dbReference>
<evidence type="ECO:0008006" key="4">
    <source>
        <dbReference type="Google" id="ProtNLM"/>
    </source>
</evidence>
<organism evidence="2 3">
    <name type="scientific">Halalkalicoccus tibetensis</name>
    <dbReference type="NCBI Taxonomy" id="175632"/>
    <lineage>
        <taxon>Archaea</taxon>
        <taxon>Methanobacteriati</taxon>
        <taxon>Methanobacteriota</taxon>
        <taxon>Stenosarchaea group</taxon>
        <taxon>Halobacteria</taxon>
        <taxon>Halobacteriales</taxon>
        <taxon>Halococcaceae</taxon>
        <taxon>Halalkalicoccus</taxon>
    </lineage>
</organism>
<evidence type="ECO:0000256" key="1">
    <source>
        <dbReference type="SAM" id="Phobius"/>
    </source>
</evidence>
<reference evidence="2 3" key="1">
    <citation type="journal article" date="2019" name="Int. J. Syst. Evol. Microbiol.">
        <title>The Global Catalogue of Microorganisms (GCM) 10K type strain sequencing project: providing services to taxonomists for standard genome sequencing and annotation.</title>
        <authorList>
            <consortium name="The Broad Institute Genomics Platform"/>
            <consortium name="The Broad Institute Genome Sequencing Center for Infectious Disease"/>
            <person name="Wu L."/>
            <person name="Ma J."/>
        </authorList>
    </citation>
    <scope>NUCLEOTIDE SEQUENCE [LARGE SCALE GENOMIC DNA]</scope>
    <source>
        <strain evidence="2 3">CGMCC 1.3240</strain>
    </source>
</reference>
<sequence length="166" mass="16838">MPFGSPEPSSGGAGARQSIAGRWSGSGSDYVSSPAGRCFSVESATCSDPFRLVFVVLLGHVTGIAAKIFSSRISGFGWLRTVAGLVIGALVGLAPILVVGGGETLGLSLDFASILAVVPIAAYVDLFALGTPLEASFGSDTAVAVVIVFGSIPLLFVLDHRLARAL</sequence>
<dbReference type="AlphaFoldDB" id="A0ABD5V3U6"/>
<keyword evidence="1" id="KW-1133">Transmembrane helix</keyword>
<feature type="transmembrane region" description="Helical" evidence="1">
    <location>
        <begin position="111"/>
        <end position="129"/>
    </location>
</feature>
<protein>
    <recommendedName>
        <fullName evidence="4">EamA domain-containing protein</fullName>
    </recommendedName>
</protein>
<evidence type="ECO:0000313" key="2">
    <source>
        <dbReference type="EMBL" id="MFC6904117.1"/>
    </source>
</evidence>
<gene>
    <name evidence="2" type="ORF">ACFQGH_02755</name>
</gene>
<feature type="transmembrane region" description="Helical" evidence="1">
    <location>
        <begin position="81"/>
        <end position="99"/>
    </location>
</feature>
<feature type="transmembrane region" description="Helical" evidence="1">
    <location>
        <begin position="141"/>
        <end position="158"/>
    </location>
</feature>
<accession>A0ABD5V3U6</accession>
<keyword evidence="1" id="KW-0812">Transmembrane</keyword>
<name>A0ABD5V3U6_9EURY</name>
<keyword evidence="1" id="KW-0472">Membrane</keyword>
<dbReference type="Proteomes" id="UP001596312">
    <property type="component" value="Unassembled WGS sequence"/>
</dbReference>
<proteinExistence type="predicted"/>
<keyword evidence="3" id="KW-1185">Reference proteome</keyword>
<dbReference type="EMBL" id="JBHSXQ010000001">
    <property type="protein sequence ID" value="MFC6904117.1"/>
    <property type="molecule type" value="Genomic_DNA"/>
</dbReference>
<feature type="transmembrane region" description="Helical" evidence="1">
    <location>
        <begin position="50"/>
        <end position="69"/>
    </location>
</feature>
<evidence type="ECO:0000313" key="3">
    <source>
        <dbReference type="Proteomes" id="UP001596312"/>
    </source>
</evidence>
<comment type="caution">
    <text evidence="2">The sequence shown here is derived from an EMBL/GenBank/DDBJ whole genome shotgun (WGS) entry which is preliminary data.</text>
</comment>